<reference evidence="3 4" key="1">
    <citation type="journal article" date="2021" name="BMC Genomics">
        <title>Datura genome reveals duplications of psychoactive alkaloid biosynthetic genes and high mutation rate following tissue culture.</title>
        <authorList>
            <person name="Rajewski A."/>
            <person name="Carter-House D."/>
            <person name="Stajich J."/>
            <person name="Litt A."/>
        </authorList>
    </citation>
    <scope>NUCLEOTIDE SEQUENCE [LARGE SCALE GENOMIC DNA]</scope>
    <source>
        <strain evidence="3">AR-01</strain>
    </source>
</reference>
<dbReference type="InterPro" id="IPR056988">
    <property type="entry name" value="Zn_ribbon_pln"/>
</dbReference>
<feature type="region of interest" description="Disordered" evidence="1">
    <location>
        <begin position="272"/>
        <end position="379"/>
    </location>
</feature>
<evidence type="ECO:0000313" key="3">
    <source>
        <dbReference type="EMBL" id="MCD7455986.1"/>
    </source>
</evidence>
<dbReference type="EMBL" id="JACEIK010000381">
    <property type="protein sequence ID" value="MCD7455986.1"/>
    <property type="molecule type" value="Genomic_DNA"/>
</dbReference>
<evidence type="ECO:0000256" key="1">
    <source>
        <dbReference type="SAM" id="MobiDB-lite"/>
    </source>
</evidence>
<feature type="compositionally biased region" description="Basic residues" evidence="1">
    <location>
        <begin position="542"/>
        <end position="555"/>
    </location>
</feature>
<evidence type="ECO:0000313" key="4">
    <source>
        <dbReference type="Proteomes" id="UP000823775"/>
    </source>
</evidence>
<keyword evidence="4" id="KW-1185">Reference proteome</keyword>
<dbReference type="SUPFAM" id="SSF46565">
    <property type="entry name" value="Chaperone J-domain"/>
    <property type="match status" value="1"/>
</dbReference>
<organism evidence="3 4">
    <name type="scientific">Datura stramonium</name>
    <name type="common">Jimsonweed</name>
    <name type="synonym">Common thornapple</name>
    <dbReference type="NCBI Taxonomy" id="4076"/>
    <lineage>
        <taxon>Eukaryota</taxon>
        <taxon>Viridiplantae</taxon>
        <taxon>Streptophyta</taxon>
        <taxon>Embryophyta</taxon>
        <taxon>Tracheophyta</taxon>
        <taxon>Spermatophyta</taxon>
        <taxon>Magnoliopsida</taxon>
        <taxon>eudicotyledons</taxon>
        <taxon>Gunneridae</taxon>
        <taxon>Pentapetalae</taxon>
        <taxon>asterids</taxon>
        <taxon>lamiids</taxon>
        <taxon>Solanales</taxon>
        <taxon>Solanaceae</taxon>
        <taxon>Solanoideae</taxon>
        <taxon>Datureae</taxon>
        <taxon>Datura</taxon>
    </lineage>
</organism>
<dbReference type="InterPro" id="IPR053052">
    <property type="entry name" value="Imprinting_Balance_Reg"/>
</dbReference>
<name>A0ABS8SAW7_DATST</name>
<dbReference type="PANTHER" id="PTHR45496">
    <property type="entry name" value="CHAPERONE DNAJ-DOMAIN SUPERFAMILY PROTEIN"/>
    <property type="match status" value="1"/>
</dbReference>
<dbReference type="Pfam" id="PF23551">
    <property type="entry name" value="Zn_ribbon_20"/>
    <property type="match status" value="1"/>
</dbReference>
<dbReference type="Gene3D" id="1.10.287.110">
    <property type="entry name" value="DnaJ domain"/>
    <property type="match status" value="1"/>
</dbReference>
<feature type="compositionally biased region" description="Basic and acidic residues" evidence="1">
    <location>
        <begin position="337"/>
        <end position="351"/>
    </location>
</feature>
<dbReference type="PROSITE" id="PS50076">
    <property type="entry name" value="DNAJ_2"/>
    <property type="match status" value="1"/>
</dbReference>
<dbReference type="SMART" id="SM00271">
    <property type="entry name" value="DnaJ"/>
    <property type="match status" value="1"/>
</dbReference>
<dbReference type="InterPro" id="IPR036869">
    <property type="entry name" value="J_dom_sf"/>
</dbReference>
<feature type="domain" description="J" evidence="2">
    <location>
        <begin position="77"/>
        <end position="143"/>
    </location>
</feature>
<evidence type="ECO:0000259" key="2">
    <source>
        <dbReference type="PROSITE" id="PS50076"/>
    </source>
</evidence>
<dbReference type="Pfam" id="PF00226">
    <property type="entry name" value="DnaJ"/>
    <property type="match status" value="1"/>
</dbReference>
<accession>A0ABS8SAW7</accession>
<proteinExistence type="predicted"/>
<dbReference type="PANTHER" id="PTHR45496:SF30">
    <property type="entry name" value="J DOMAIN-CONTAINING PROTEIN"/>
    <property type="match status" value="1"/>
</dbReference>
<gene>
    <name evidence="3" type="ORF">HAX54_030413</name>
</gene>
<feature type="compositionally biased region" description="Polar residues" evidence="1">
    <location>
        <begin position="353"/>
        <end position="364"/>
    </location>
</feature>
<protein>
    <recommendedName>
        <fullName evidence="2">J domain-containing protein</fullName>
    </recommendedName>
</protein>
<dbReference type="InterPro" id="IPR001623">
    <property type="entry name" value="DnaJ_domain"/>
</dbReference>
<sequence length="687" mass="75288">MEHPFFINGPPPNRPEALRWLSIAEKLLTNRDLVGSKSFANRARESDPTLAPATDQILGIVDTLIAGDKRINHQHFDYYSILQIPPNQTQNAEYIAEQYRRFSLLLNPQNNSFPFSEQAWRLVVDAFSVLSNPLRKSRYDKELGFFLNLYPVAASSTPTPANFVHQGIYPSIPSSNADQMFVNMPIQDQGSHAAGVSFSRDPQAGISMPVTFLSREQVAVTSMASADIEQQPQQPVTFLRQQTQPVTSISFSNTDEQPATFLSLNQPQPVTSVRSLNRENPPFGIGLSSTQGREPVVSADQHGNQQPPGISAEQHGNQQPLEISAEQHGNQQPPEISAEHHENQQPPERNENVVGNNANKSASASDDVKEKEGNEAASGKRIPSFWTACPYCLIMYEYSVDYTNRNLRCQNCKRAFLAVTIASPPPIIDGKEINFCSWGFMPFGLSLEDFKRNINDSSWSPFSPMFTCPRFGGNGGSNVNNHAVGGQSNVNNLGSSHNAGGSVSGGGQKHFAPTIYVDDDDAVFVEVSESDNESDVDWNRNKERKKAKNGKRKCARTGTPSKNAKKQHANKAKSVEGNNGVNLQDGLATQGGVEMSHAVTVDSSNRGVASKIRKQPGRVAKHFGNLDLNVEFSNEVEEPFVQMGRENEAGEGDDDTVEVIGFFEGLDEFLSSLPILNAVDGDKVEAA</sequence>
<feature type="region of interest" description="Disordered" evidence="1">
    <location>
        <begin position="528"/>
        <end position="586"/>
    </location>
</feature>
<comment type="caution">
    <text evidence="3">The sequence shown here is derived from an EMBL/GenBank/DDBJ whole genome shotgun (WGS) entry which is preliminary data.</text>
</comment>
<dbReference type="Proteomes" id="UP000823775">
    <property type="component" value="Unassembled WGS sequence"/>
</dbReference>
<feature type="compositionally biased region" description="Polar residues" evidence="1">
    <location>
        <begin position="301"/>
        <end position="334"/>
    </location>
</feature>